<dbReference type="EMBL" id="JANBVN010000218">
    <property type="protein sequence ID" value="KAJ9132401.1"/>
    <property type="molecule type" value="Genomic_DNA"/>
</dbReference>
<feature type="coiled-coil region" evidence="1">
    <location>
        <begin position="232"/>
        <end position="266"/>
    </location>
</feature>
<feature type="region of interest" description="Disordered" evidence="2">
    <location>
        <begin position="714"/>
        <end position="971"/>
    </location>
</feature>
<proteinExistence type="predicted"/>
<keyword evidence="1" id="KW-0175">Coiled coil</keyword>
<evidence type="ECO:0000313" key="3">
    <source>
        <dbReference type="EMBL" id="KAJ9132401.1"/>
    </source>
</evidence>
<sequence>MASPTVLAPDALTDPEPWDHLSRHKARKSSLLAASLAIQAACPRDPGHATTPASGCKHCRRKIVDAISARYLSAPETEWYADRRTFLQHLAELFPAVKRGEVDASGIEDRVMDEKRRWFRESVRRIAGTAGAAGMSAEKEELARLLDDRKIKFEDFCERVREVVSRVLKTGVPEGALEKLMGAGNDAKARAEVYKEVFFFPFGEKAEVGESTRKCVEMVEQGVSMTKIAAKMLEHRKQALADRAELERLQNRIEYLKKAKATWLAQRKRREGAEEKPKAQPPCFSCGNVPDEADPLSCAVCHVAVAREIMEQTVVYCSEKCQEAAHDRHVEEAHSCAAGERCTTLYQPEDDATGTTDDEGEVYICKQCLEQHKAVAVFCVLACADAGFKRHHEEVHHGAGSWQPVSQHLVTLEQALRDMQEKEVINELKFVPKVAPRVQSVKPQSAKHEDAHMDVDKVEEHPSKAGTHTAARSAEHMNMDVANEGPLDNARGSAARVAQPIRHDDERPAPDKMQGVEMQSGSEPAPNHNPDTEMMDAVDATDFAGRPQAAGSEPAPAQQPPSAHSPQHRSQAATTSPPQAGPARLGLSVPFTQTPPFRPPSPLRTSDQSSPSKGSGRADSSDLYNPSNPSEAIPLASPRAAAAMAEPSTTIASPDRVTSIEPMPSLGRSLEIEIAKIPSGSEARSPDENHNKTESELASERFRDVEAMDRIADGKMETIGETAGWMGLRGRGRDGGGEADGSEMENMMTGGGETGRTQAGGKSGLEKLLSDREIERDQQARGREEGPRMGEIPRDEIPRDEIHPHEDVGERREQEQQRRGDGKTTTTTEPPPPPTKTHDTEQKQQHPDTGSYHSRRDEAAYASNLAQRAGHINPCPTTTTTAENPARRAEKEAGKVPNTLPSVEASNGKEEQKSQDSREEGEISDDSGRKRKASMEPGEVEEEEEHEEKGGGRDVKRARSVEGEGAVRRRD</sequence>
<feature type="compositionally biased region" description="Basic and acidic residues" evidence="2">
    <location>
        <begin position="684"/>
        <end position="701"/>
    </location>
</feature>
<feature type="compositionally biased region" description="Basic and acidic residues" evidence="2">
    <location>
        <begin position="907"/>
        <end position="921"/>
    </location>
</feature>
<feature type="compositionally biased region" description="Basic and acidic residues" evidence="2">
    <location>
        <begin position="885"/>
        <end position="894"/>
    </location>
</feature>
<dbReference type="Proteomes" id="UP001174691">
    <property type="component" value="Unassembled WGS sequence"/>
</dbReference>
<comment type="caution">
    <text evidence="3">The sequence shown here is derived from an EMBL/GenBank/DDBJ whole genome shotgun (WGS) entry which is preliminary data.</text>
</comment>
<feature type="compositionally biased region" description="Polar residues" evidence="2">
    <location>
        <begin position="603"/>
        <end position="613"/>
    </location>
</feature>
<feature type="compositionally biased region" description="Basic and acidic residues" evidence="2">
    <location>
        <begin position="836"/>
        <end position="846"/>
    </location>
</feature>
<evidence type="ECO:0000256" key="1">
    <source>
        <dbReference type="SAM" id="Coils"/>
    </source>
</evidence>
<evidence type="ECO:0000256" key="2">
    <source>
        <dbReference type="SAM" id="MobiDB-lite"/>
    </source>
</evidence>
<feature type="compositionally biased region" description="Basic and acidic residues" evidence="2">
    <location>
        <begin position="764"/>
        <end position="822"/>
    </location>
</feature>
<gene>
    <name evidence="3" type="ORF">NKR19_g9312</name>
</gene>
<dbReference type="AlphaFoldDB" id="A0AA38VHH8"/>
<reference evidence="3" key="1">
    <citation type="submission" date="2022-07" db="EMBL/GenBank/DDBJ databases">
        <title>Fungi with potential for degradation of polypropylene.</title>
        <authorList>
            <person name="Gostincar C."/>
        </authorList>
    </citation>
    <scope>NUCLEOTIDE SEQUENCE</scope>
    <source>
        <strain evidence="3">EXF-13287</strain>
    </source>
</reference>
<feature type="compositionally biased region" description="Basic and acidic residues" evidence="2">
    <location>
        <begin position="446"/>
        <end position="463"/>
    </location>
</feature>
<protein>
    <recommendedName>
        <fullName evidence="5">MYND-type zinc finger protein samB</fullName>
    </recommendedName>
</protein>
<accession>A0AA38VHH8</accession>
<evidence type="ECO:0008006" key="5">
    <source>
        <dbReference type="Google" id="ProtNLM"/>
    </source>
</evidence>
<evidence type="ECO:0000313" key="4">
    <source>
        <dbReference type="Proteomes" id="UP001174691"/>
    </source>
</evidence>
<feature type="compositionally biased region" description="Basic and acidic residues" evidence="2">
    <location>
        <begin position="501"/>
        <end position="510"/>
    </location>
</feature>
<feature type="compositionally biased region" description="Low complexity" evidence="2">
    <location>
        <begin position="547"/>
        <end position="571"/>
    </location>
</feature>
<organism evidence="3 4">
    <name type="scientific">Coniochaeta hoffmannii</name>
    <dbReference type="NCBI Taxonomy" id="91930"/>
    <lineage>
        <taxon>Eukaryota</taxon>
        <taxon>Fungi</taxon>
        <taxon>Dikarya</taxon>
        <taxon>Ascomycota</taxon>
        <taxon>Pezizomycotina</taxon>
        <taxon>Sordariomycetes</taxon>
        <taxon>Sordariomycetidae</taxon>
        <taxon>Coniochaetales</taxon>
        <taxon>Coniochaetaceae</taxon>
        <taxon>Coniochaeta</taxon>
    </lineage>
</organism>
<feature type="compositionally biased region" description="Basic and acidic residues" evidence="2">
    <location>
        <begin position="947"/>
        <end position="971"/>
    </location>
</feature>
<name>A0AA38VHH8_9PEZI</name>
<feature type="region of interest" description="Disordered" evidence="2">
    <location>
        <begin position="437"/>
        <end position="701"/>
    </location>
</feature>
<feature type="compositionally biased region" description="Low complexity" evidence="2">
    <location>
        <begin position="631"/>
        <end position="652"/>
    </location>
</feature>
<keyword evidence="4" id="KW-1185">Reference proteome</keyword>